<sequence length="239" mass="27396">MLGVSLRVAKNLCASVQPDETFGSMSDKWTTKKCAWALNRESWTSSKGKKGIWQLGCSKDSGNKGSRVDNDKDCVDPCENINPISLPDDKPNENLYETCEYGAFKSSLYCRNYQFCNHSSTEKSDAHLWTEIVCPKHLYWHPEEQRCANFSVLPIKTKEEYCAQNCIPVCSKGTPKHIRKGQKDTPPFEDGQQQCRNNSWDWCRLMERRNNTDYCRNYQECQINETGDGTLHGKLRTLG</sequence>
<keyword evidence="2" id="KW-1185">Reference proteome</keyword>
<gene>
    <name evidence="1" type="ORF">AFUS01_LOCUS46873</name>
</gene>
<dbReference type="Proteomes" id="UP000708208">
    <property type="component" value="Unassembled WGS sequence"/>
</dbReference>
<evidence type="ECO:0008006" key="3">
    <source>
        <dbReference type="Google" id="ProtNLM"/>
    </source>
</evidence>
<reference evidence="1" key="1">
    <citation type="submission" date="2021-06" db="EMBL/GenBank/DDBJ databases">
        <authorList>
            <person name="Hodson N. C."/>
            <person name="Mongue J. A."/>
            <person name="Jaron S. K."/>
        </authorList>
    </citation>
    <scope>NUCLEOTIDE SEQUENCE</scope>
</reference>
<name>A0A8J2Q286_9HEXA</name>
<dbReference type="AlphaFoldDB" id="A0A8J2Q286"/>
<proteinExistence type="predicted"/>
<accession>A0A8J2Q286</accession>
<protein>
    <recommendedName>
        <fullName evidence="3">Chitin-binding type-2 domain-containing protein</fullName>
    </recommendedName>
</protein>
<dbReference type="EMBL" id="CAJVCH010571548">
    <property type="protein sequence ID" value="CAG7837822.1"/>
    <property type="molecule type" value="Genomic_DNA"/>
</dbReference>
<evidence type="ECO:0000313" key="1">
    <source>
        <dbReference type="EMBL" id="CAG7837822.1"/>
    </source>
</evidence>
<organism evidence="1 2">
    <name type="scientific">Allacma fusca</name>
    <dbReference type="NCBI Taxonomy" id="39272"/>
    <lineage>
        <taxon>Eukaryota</taxon>
        <taxon>Metazoa</taxon>
        <taxon>Ecdysozoa</taxon>
        <taxon>Arthropoda</taxon>
        <taxon>Hexapoda</taxon>
        <taxon>Collembola</taxon>
        <taxon>Symphypleona</taxon>
        <taxon>Sminthuridae</taxon>
        <taxon>Allacma</taxon>
    </lineage>
</organism>
<evidence type="ECO:0000313" key="2">
    <source>
        <dbReference type="Proteomes" id="UP000708208"/>
    </source>
</evidence>
<comment type="caution">
    <text evidence="1">The sequence shown here is derived from an EMBL/GenBank/DDBJ whole genome shotgun (WGS) entry which is preliminary data.</text>
</comment>